<accession>A0A9X6RJT8</accession>
<dbReference type="EMBL" id="MTYJ01000186">
    <property type="protein sequence ID" value="OWA50254.1"/>
    <property type="molecule type" value="Genomic_DNA"/>
</dbReference>
<evidence type="ECO:0000259" key="5">
    <source>
        <dbReference type="PROSITE" id="PS51730"/>
    </source>
</evidence>
<comment type="catalytic activity">
    <reaction evidence="3">
        <text>L-lysyl-[alpha-tubulin] + acetyl-CoA = N(6)-acetyl-L-lysyl-[alpha-tubulin] + CoA + H(+)</text>
        <dbReference type="Rhea" id="RHEA:15277"/>
        <dbReference type="Rhea" id="RHEA-COMP:11278"/>
        <dbReference type="Rhea" id="RHEA-COMP:11279"/>
        <dbReference type="ChEBI" id="CHEBI:15378"/>
        <dbReference type="ChEBI" id="CHEBI:29969"/>
        <dbReference type="ChEBI" id="CHEBI:57287"/>
        <dbReference type="ChEBI" id="CHEBI:57288"/>
        <dbReference type="ChEBI" id="CHEBI:61930"/>
        <dbReference type="EC" id="2.3.1.108"/>
    </reaction>
</comment>
<dbReference type="HAMAP" id="MF_03130">
    <property type="entry name" value="mec17"/>
    <property type="match status" value="1"/>
</dbReference>
<dbReference type="GO" id="GO:0070507">
    <property type="term" value="P:regulation of microtubule cytoskeleton organization"/>
    <property type="evidence" value="ECO:0007669"/>
    <property type="project" value="UniProtKB-UniRule"/>
</dbReference>
<evidence type="ECO:0000313" key="6">
    <source>
        <dbReference type="EMBL" id="OWA50254.1"/>
    </source>
</evidence>
<keyword evidence="7" id="KW-1185">Reference proteome</keyword>
<evidence type="ECO:0000256" key="3">
    <source>
        <dbReference type="HAMAP-Rule" id="MF_03130"/>
    </source>
</evidence>
<feature type="site" description="Crucial for catalytic activity" evidence="3">
    <location>
        <position position="114"/>
    </location>
</feature>
<dbReference type="Pfam" id="PF05301">
    <property type="entry name" value="Acetyltransf_16"/>
    <property type="match status" value="1"/>
</dbReference>
<evidence type="ECO:0000256" key="1">
    <source>
        <dbReference type="ARBA" id="ARBA00022679"/>
    </source>
</evidence>
<dbReference type="AlphaFoldDB" id="A0A9X6RJT8"/>
<dbReference type="InterPro" id="IPR007965">
    <property type="entry name" value="GNAT_ATAT"/>
</dbReference>
<proteinExistence type="inferred from homology"/>
<evidence type="ECO:0000313" key="7">
    <source>
        <dbReference type="Proteomes" id="UP000192578"/>
    </source>
</evidence>
<dbReference type="PANTHER" id="PTHR12327:SF0">
    <property type="entry name" value="ALPHA-TUBULIN N-ACETYLTRANSFERASE 1"/>
    <property type="match status" value="1"/>
</dbReference>
<feature type="domain" description="N-acetyltransferase" evidence="5">
    <location>
        <begin position="59"/>
        <end position="245"/>
    </location>
</feature>
<feature type="compositionally biased region" description="Polar residues" evidence="4">
    <location>
        <begin position="306"/>
        <end position="327"/>
    </location>
</feature>
<comment type="caution">
    <text evidence="6">The sequence shown here is derived from an EMBL/GenBank/DDBJ whole genome shotgun (WGS) entry which is preliminary data.</text>
</comment>
<reference evidence="7" key="1">
    <citation type="submission" date="2017-01" db="EMBL/GenBank/DDBJ databases">
        <title>Comparative genomics of anhydrobiosis in the tardigrade Hypsibius dujardini.</title>
        <authorList>
            <person name="Yoshida Y."/>
            <person name="Koutsovoulos G."/>
            <person name="Laetsch D."/>
            <person name="Stevens L."/>
            <person name="Kumar S."/>
            <person name="Horikawa D."/>
            <person name="Ishino K."/>
            <person name="Komine S."/>
            <person name="Tomita M."/>
            <person name="Blaxter M."/>
            <person name="Arakawa K."/>
        </authorList>
    </citation>
    <scope>NUCLEOTIDE SEQUENCE [LARGE SCALE GENOMIC DNA]</scope>
    <source>
        <strain evidence="7">Z151</strain>
    </source>
</reference>
<feature type="region of interest" description="Disordered" evidence="4">
    <location>
        <begin position="306"/>
        <end position="330"/>
    </location>
</feature>
<protein>
    <recommendedName>
        <fullName evidence="3">Alpha-tubulin N-acetyltransferase</fullName>
        <shortName evidence="3">Alpha-TAT</shortName>
        <shortName evidence="3">TAT</shortName>
        <ecNumber evidence="3">2.3.1.108</ecNumber>
    </recommendedName>
    <alternativeName>
        <fullName evidence="3">Acetyltransferase mec-17 homolog</fullName>
    </alternativeName>
</protein>
<gene>
    <name evidence="6" type="ORF">BV898_14777</name>
</gene>
<dbReference type="GO" id="GO:0005874">
    <property type="term" value="C:microtubule"/>
    <property type="evidence" value="ECO:0007669"/>
    <property type="project" value="InterPro"/>
</dbReference>
<comment type="caution">
    <text evidence="3">Lacks conserved residue(s) required for the propagation of feature annotation.</text>
</comment>
<keyword evidence="1 3" id="KW-0808">Transferase</keyword>
<evidence type="ECO:0000256" key="2">
    <source>
        <dbReference type="ARBA" id="ARBA00023315"/>
    </source>
</evidence>
<dbReference type="Proteomes" id="UP000192578">
    <property type="component" value="Unassembled WGS sequence"/>
</dbReference>
<comment type="similarity">
    <text evidence="3">Belongs to the acetyltransferase ATAT1 family.</text>
</comment>
<dbReference type="PROSITE" id="PS51730">
    <property type="entry name" value="GNAT_ATAT"/>
    <property type="match status" value="1"/>
</dbReference>
<feature type="binding site" evidence="3">
    <location>
        <begin position="179"/>
        <end position="192"/>
    </location>
    <ligand>
        <name>acetyl-CoA</name>
        <dbReference type="ChEBI" id="CHEBI:57288"/>
    </ligand>
</feature>
<dbReference type="GO" id="GO:0019799">
    <property type="term" value="F:tubulin N-acetyltransferase activity"/>
    <property type="evidence" value="ECO:0007669"/>
    <property type="project" value="UniProtKB-UniRule"/>
</dbReference>
<dbReference type="PANTHER" id="PTHR12327">
    <property type="entry name" value="ALPHA-TUBULIN N-ACETYLTRANSFERASE 1"/>
    <property type="match status" value="1"/>
</dbReference>
<dbReference type="EC" id="2.3.1.108" evidence="3"/>
<dbReference type="OrthoDB" id="447510at2759"/>
<dbReference type="Gene3D" id="3.40.630.30">
    <property type="match status" value="1"/>
</dbReference>
<name>A0A9X6RJT8_HYPEX</name>
<sequence>MSRIYSHNVSVNNFILSPAIPFDRDVLGKSPLTALVKHFRTAARLRFGREPSIRKKKEMDCGFNINHVLPEEITLLDASADFWKNTSVGGGREFMRQQICTVIDRIGEGSAQSQGFLTPITTSQKLRATDHRLYILKDATANGYRGGVIGYVKVARKKLLLVDPKGQQQQYEPLCLLDFFIDVPYQRQGHGTKLLNFVTKREHVQPQDLAIDRPSQKCLSFFSHKFNLTDVVRQPTPFVVFSEFFSGANNPGSAPLFTPESKTANGPLQKTYNGFYNVPSAGAQTNPPTTINMGGYKTEEMSTVNGDYGRSQNGGMNGQSDKPSPSENGGPLAVVITAEGVKEKQEKANMLPAGQDAFRIGSQLRPTKGANMHYTHTQLW</sequence>
<evidence type="ECO:0000256" key="4">
    <source>
        <dbReference type="SAM" id="MobiDB-lite"/>
    </source>
</evidence>
<comment type="function">
    <text evidence="3">Specifically acetylates 'Lys-40' in alpha-tubulin on the lumenal side of microtubules. Promotes microtubule destabilization and accelerates microtubule dynamics; this activity may be independent of acetylation activity. Acetylates alpha-tubulin with a slow enzymatic rate, due to a catalytic site that is not optimized for acetyl transfer. Enters the microtubule through each end and diffuses quickly throughout the lumen of microtubules. Acetylates only long/old microtubules because of its slow acetylation rate since it does not have time to act on dynamically unstable microtubules before the enzyme is released.</text>
</comment>
<organism evidence="6 7">
    <name type="scientific">Hypsibius exemplaris</name>
    <name type="common">Freshwater tardigrade</name>
    <dbReference type="NCBI Taxonomy" id="2072580"/>
    <lineage>
        <taxon>Eukaryota</taxon>
        <taxon>Metazoa</taxon>
        <taxon>Ecdysozoa</taxon>
        <taxon>Tardigrada</taxon>
        <taxon>Eutardigrada</taxon>
        <taxon>Parachela</taxon>
        <taxon>Hypsibioidea</taxon>
        <taxon>Hypsibiidae</taxon>
        <taxon>Hypsibius</taxon>
    </lineage>
</organism>
<dbReference type="GO" id="GO:0048666">
    <property type="term" value="P:neuron development"/>
    <property type="evidence" value="ECO:0007669"/>
    <property type="project" value="UniProtKB-UniRule"/>
</dbReference>
<dbReference type="InterPro" id="IPR038746">
    <property type="entry name" value="Atat"/>
</dbReference>
<keyword evidence="2 3" id="KW-0012">Acyltransferase</keyword>